<dbReference type="FunFam" id="2.10.25.10:FF:000247">
    <property type="entry name" value="Delta/notch like EGF repeat containing"/>
    <property type="match status" value="1"/>
</dbReference>
<dbReference type="GO" id="GO:0005615">
    <property type="term" value="C:extracellular space"/>
    <property type="evidence" value="ECO:0007669"/>
    <property type="project" value="TreeGrafter"/>
</dbReference>
<dbReference type="OrthoDB" id="6131090at2759"/>
<feature type="binding site" evidence="18">
    <location>
        <position position="326"/>
    </location>
    <ligand>
        <name>Zn(2+)</name>
        <dbReference type="ChEBI" id="CHEBI:29105"/>
        <note>catalytic</note>
    </ligand>
</feature>
<evidence type="ECO:0000259" key="23">
    <source>
        <dbReference type="PROSITE" id="PS50070"/>
    </source>
</evidence>
<dbReference type="CDD" id="cd00054">
    <property type="entry name" value="EGF_CA"/>
    <property type="match status" value="2"/>
</dbReference>
<evidence type="ECO:0000256" key="6">
    <source>
        <dbReference type="ARBA" id="ARBA00022723"/>
    </source>
</evidence>
<dbReference type="PROSITE" id="PS00021">
    <property type="entry name" value="KRINGLE_1"/>
    <property type="match status" value="4"/>
</dbReference>
<dbReference type="PROSITE" id="PS51864">
    <property type="entry name" value="ASTACIN"/>
    <property type="match status" value="1"/>
</dbReference>
<evidence type="ECO:0000256" key="10">
    <source>
        <dbReference type="ARBA" id="ARBA00022837"/>
    </source>
</evidence>
<dbReference type="GO" id="GO:0006508">
    <property type="term" value="P:proteolysis"/>
    <property type="evidence" value="ECO:0007669"/>
    <property type="project" value="UniProtKB-KW"/>
</dbReference>
<keyword evidence="12 18" id="KW-0482">Metalloprotease</keyword>
<feature type="domain" description="Peptidase M12A" evidence="24">
    <location>
        <begin position="215"/>
        <end position="405"/>
    </location>
</feature>
<dbReference type="InterPro" id="IPR000001">
    <property type="entry name" value="Kringle"/>
</dbReference>
<keyword evidence="26" id="KW-1185">Reference proteome</keyword>
<dbReference type="Gene3D" id="2.40.20.10">
    <property type="entry name" value="Plasminogen Kringle 4"/>
    <property type="match status" value="4"/>
</dbReference>
<dbReference type="PANTHER" id="PTHR24261:SF13">
    <property type="entry name" value="PLASMINOGEN"/>
    <property type="match status" value="1"/>
</dbReference>
<feature type="binding site" evidence="18">
    <location>
        <position position="320"/>
    </location>
    <ligand>
        <name>Zn(2+)</name>
        <dbReference type="ChEBI" id="CHEBI:29105"/>
        <note>catalytic</note>
    </ligand>
</feature>
<dbReference type="InterPro" id="IPR006026">
    <property type="entry name" value="Peptidase_Metallo"/>
</dbReference>
<dbReference type="PROSITE" id="PS50026">
    <property type="entry name" value="EGF_3"/>
    <property type="match status" value="3"/>
</dbReference>
<reference evidence="25" key="1">
    <citation type="submission" date="2021-03" db="EMBL/GenBank/DDBJ databases">
        <authorList>
            <person name="Bekaert M."/>
        </authorList>
    </citation>
    <scope>NUCLEOTIDE SEQUENCE</scope>
</reference>
<feature type="binding site" evidence="18">
    <location>
        <position position="316"/>
    </location>
    <ligand>
        <name>Zn(2+)</name>
        <dbReference type="ChEBI" id="CHEBI:29105"/>
        <note>catalytic</note>
    </ligand>
</feature>
<dbReference type="CDD" id="cd00041">
    <property type="entry name" value="CUB"/>
    <property type="match status" value="1"/>
</dbReference>
<dbReference type="PRINTS" id="PR00018">
    <property type="entry name" value="KRINGLE"/>
</dbReference>
<dbReference type="InterPro" id="IPR001881">
    <property type="entry name" value="EGF-like_Ca-bd_dom"/>
</dbReference>
<feature type="disulfide bond" evidence="16">
    <location>
        <begin position="593"/>
        <end position="602"/>
    </location>
</feature>
<dbReference type="InterPro" id="IPR000859">
    <property type="entry name" value="CUB_dom"/>
</dbReference>
<feature type="disulfide bond" evidence="16">
    <location>
        <begin position="428"/>
        <end position="437"/>
    </location>
</feature>
<evidence type="ECO:0000256" key="1">
    <source>
        <dbReference type="ARBA" id="ARBA00004167"/>
    </source>
</evidence>
<proteinExistence type="predicted"/>
<dbReference type="InterPro" id="IPR018056">
    <property type="entry name" value="Kringle_CS"/>
</dbReference>
<dbReference type="Gene3D" id="3.40.390.10">
    <property type="entry name" value="Collagenase (Catalytic Domain)"/>
    <property type="match status" value="1"/>
</dbReference>
<dbReference type="GO" id="GO:0005102">
    <property type="term" value="F:signaling receptor binding"/>
    <property type="evidence" value="ECO:0007669"/>
    <property type="project" value="TreeGrafter"/>
</dbReference>
<feature type="disulfide bond" evidence="16">
    <location>
        <begin position="1015"/>
        <end position="1024"/>
    </location>
</feature>
<evidence type="ECO:0000256" key="11">
    <source>
        <dbReference type="ARBA" id="ARBA00022989"/>
    </source>
</evidence>
<dbReference type="PROSITE" id="PS50070">
    <property type="entry name" value="KRINGLE_2"/>
    <property type="match status" value="4"/>
</dbReference>
<dbReference type="GO" id="GO:0004222">
    <property type="term" value="F:metalloendopeptidase activity"/>
    <property type="evidence" value="ECO:0007669"/>
    <property type="project" value="UniProtKB-UniRule"/>
</dbReference>
<dbReference type="GO" id="GO:0005509">
    <property type="term" value="F:calcium ion binding"/>
    <property type="evidence" value="ECO:0007669"/>
    <property type="project" value="InterPro"/>
</dbReference>
<evidence type="ECO:0000256" key="7">
    <source>
        <dbReference type="ARBA" id="ARBA00022737"/>
    </source>
</evidence>
<keyword evidence="13" id="KW-0472">Membrane</keyword>
<dbReference type="Pfam" id="PF00008">
    <property type="entry name" value="EGF"/>
    <property type="match status" value="1"/>
</dbReference>
<keyword evidence="10" id="KW-0106">Calcium</keyword>
<gene>
    <name evidence="25" type="ORF">MEDL_67764</name>
</gene>
<dbReference type="PANTHER" id="PTHR24261">
    <property type="entry name" value="PLASMINOGEN-RELATED"/>
    <property type="match status" value="1"/>
</dbReference>
<evidence type="ECO:0000256" key="18">
    <source>
        <dbReference type="PROSITE-ProRule" id="PRU01211"/>
    </source>
</evidence>
<dbReference type="SUPFAM" id="SSF49899">
    <property type="entry name" value="Concanavalin A-like lectins/glucanases"/>
    <property type="match status" value="1"/>
</dbReference>
<keyword evidence="3 17" id="KW-0420">Kringle</keyword>
<dbReference type="PROSITE" id="PS01186">
    <property type="entry name" value="EGF_2"/>
    <property type="match status" value="3"/>
</dbReference>
<dbReference type="SUPFAM" id="SSF55486">
    <property type="entry name" value="Metalloproteases ('zincins'), catalytic domain"/>
    <property type="match status" value="1"/>
</dbReference>
<dbReference type="SMART" id="SM00235">
    <property type="entry name" value="ZnMc"/>
    <property type="match status" value="1"/>
</dbReference>
<dbReference type="SMART" id="SM00042">
    <property type="entry name" value="CUB"/>
    <property type="match status" value="1"/>
</dbReference>
<evidence type="ECO:0000256" key="12">
    <source>
        <dbReference type="ARBA" id="ARBA00023049"/>
    </source>
</evidence>
<dbReference type="SMART" id="SM00181">
    <property type="entry name" value="EGF"/>
    <property type="match status" value="3"/>
</dbReference>
<dbReference type="Gene3D" id="2.60.120.290">
    <property type="entry name" value="Spermadhesin, CUB domain"/>
    <property type="match status" value="1"/>
</dbReference>
<dbReference type="InterPro" id="IPR035914">
    <property type="entry name" value="Sperma_CUB_dom_sf"/>
</dbReference>
<dbReference type="EMBL" id="CAJPWZ010003303">
    <property type="protein sequence ID" value="CAG2256433.1"/>
    <property type="molecule type" value="Genomic_DNA"/>
</dbReference>
<feature type="domain" description="Kringle" evidence="23">
    <location>
        <begin position="1039"/>
        <end position="1104"/>
    </location>
</feature>
<feature type="disulfide bond" evidence="16">
    <location>
        <begin position="571"/>
        <end position="581"/>
    </location>
</feature>
<evidence type="ECO:0000313" key="26">
    <source>
        <dbReference type="Proteomes" id="UP000683360"/>
    </source>
</evidence>
<dbReference type="PROSITE" id="PS50060">
    <property type="entry name" value="MAM_2"/>
    <property type="match status" value="1"/>
</dbReference>
<feature type="active site" evidence="18">
    <location>
        <position position="317"/>
    </location>
</feature>
<keyword evidence="14 16" id="KW-1015">Disulfide bond</keyword>
<comment type="caution">
    <text evidence="25">The sequence shown here is derived from an EMBL/GenBank/DDBJ whole genome shotgun (WGS) entry which is preliminary data.</text>
</comment>
<dbReference type="SMART" id="SM00137">
    <property type="entry name" value="MAM"/>
    <property type="match status" value="1"/>
</dbReference>
<evidence type="ECO:0000256" key="16">
    <source>
        <dbReference type="PROSITE-ProRule" id="PRU00076"/>
    </source>
</evidence>
<dbReference type="InterPro" id="IPR038178">
    <property type="entry name" value="Kringle_sf"/>
</dbReference>
<dbReference type="SUPFAM" id="SSF49854">
    <property type="entry name" value="Spermadhesin, CUB domain"/>
    <property type="match status" value="1"/>
</dbReference>
<dbReference type="GO" id="GO:0007399">
    <property type="term" value="P:nervous system development"/>
    <property type="evidence" value="ECO:0007669"/>
    <property type="project" value="UniProtKB-ARBA"/>
</dbReference>
<comment type="subcellular location">
    <subcellularLocation>
        <location evidence="1">Membrane</location>
        <topology evidence="1">Single-pass membrane protein</topology>
    </subcellularLocation>
</comment>
<evidence type="ECO:0000256" key="8">
    <source>
        <dbReference type="ARBA" id="ARBA00022801"/>
    </source>
</evidence>
<dbReference type="PRINTS" id="PR00480">
    <property type="entry name" value="ASTACIN"/>
</dbReference>
<keyword evidence="8 18" id="KW-0378">Hydrolase</keyword>
<evidence type="ECO:0000256" key="14">
    <source>
        <dbReference type="ARBA" id="ARBA00023157"/>
    </source>
</evidence>
<dbReference type="InterPro" id="IPR000998">
    <property type="entry name" value="MAM_dom"/>
</dbReference>
<feature type="disulfide bond" evidence="17">
    <location>
        <begin position="959"/>
        <end position="982"/>
    </location>
</feature>
<keyword evidence="4 18" id="KW-0645">Protease</keyword>
<comment type="caution">
    <text evidence="16">Lacks conserved residue(s) required for the propagation of feature annotation.</text>
</comment>
<evidence type="ECO:0000256" key="19">
    <source>
        <dbReference type="RuleBase" id="RU361183"/>
    </source>
</evidence>
<evidence type="ECO:0000256" key="13">
    <source>
        <dbReference type="ARBA" id="ARBA00023136"/>
    </source>
</evidence>
<organism evidence="25 26">
    <name type="scientific">Mytilus edulis</name>
    <name type="common">Blue mussel</name>
    <dbReference type="NCBI Taxonomy" id="6550"/>
    <lineage>
        <taxon>Eukaryota</taxon>
        <taxon>Metazoa</taxon>
        <taxon>Spiralia</taxon>
        <taxon>Lophotrochozoa</taxon>
        <taxon>Mollusca</taxon>
        <taxon>Bivalvia</taxon>
        <taxon>Autobranchia</taxon>
        <taxon>Pteriomorphia</taxon>
        <taxon>Mytilida</taxon>
        <taxon>Mytiloidea</taxon>
        <taxon>Mytilidae</taxon>
        <taxon>Mytilinae</taxon>
        <taxon>Mytilus</taxon>
    </lineage>
</organism>
<feature type="domain" description="EGF-like" evidence="21">
    <location>
        <begin position="988"/>
        <end position="1025"/>
    </location>
</feature>
<dbReference type="Pfam" id="PF01400">
    <property type="entry name" value="Astacin"/>
    <property type="match status" value="1"/>
</dbReference>
<evidence type="ECO:0000259" key="24">
    <source>
        <dbReference type="PROSITE" id="PS51864"/>
    </source>
</evidence>
<keyword evidence="5" id="KW-0812">Transmembrane</keyword>
<dbReference type="SMART" id="SM00130">
    <property type="entry name" value="KR"/>
    <property type="match status" value="4"/>
</dbReference>
<evidence type="ECO:0000256" key="17">
    <source>
        <dbReference type="PROSITE-ProRule" id="PRU00121"/>
    </source>
</evidence>
<evidence type="ECO:0000259" key="21">
    <source>
        <dbReference type="PROSITE" id="PS50026"/>
    </source>
</evidence>
<feature type="domain" description="EGF-like" evidence="21">
    <location>
        <begin position="400"/>
        <end position="438"/>
    </location>
</feature>
<evidence type="ECO:0000259" key="22">
    <source>
        <dbReference type="PROSITE" id="PS50060"/>
    </source>
</evidence>
<dbReference type="Pfam" id="PF00051">
    <property type="entry name" value="Kringle"/>
    <property type="match status" value="4"/>
</dbReference>
<dbReference type="GO" id="GO:0120025">
    <property type="term" value="C:plasma membrane bounded cell projection"/>
    <property type="evidence" value="ECO:0007669"/>
    <property type="project" value="UniProtKB-ARBA"/>
</dbReference>
<feature type="domain" description="CUB" evidence="20">
    <location>
        <begin position="445"/>
        <end position="567"/>
    </location>
</feature>
<evidence type="ECO:0000256" key="3">
    <source>
        <dbReference type="ARBA" id="ARBA00022572"/>
    </source>
</evidence>
<protein>
    <recommendedName>
        <fullName evidence="19">Metalloendopeptidase</fullName>
        <ecNumber evidence="19">3.4.24.-</ecNumber>
    </recommendedName>
</protein>
<dbReference type="CDD" id="cd06263">
    <property type="entry name" value="MAM"/>
    <property type="match status" value="1"/>
</dbReference>
<dbReference type="Proteomes" id="UP000683360">
    <property type="component" value="Unassembled WGS sequence"/>
</dbReference>
<accession>A0A8S3VEV5</accession>
<feature type="disulfide bond" evidence="16">
    <location>
        <begin position="404"/>
        <end position="414"/>
    </location>
</feature>
<evidence type="ECO:0000313" key="25">
    <source>
        <dbReference type="EMBL" id="CAG2256433.1"/>
    </source>
</evidence>
<dbReference type="CDD" id="cd00108">
    <property type="entry name" value="KR"/>
    <property type="match status" value="4"/>
</dbReference>
<dbReference type="PROSITE" id="PS00022">
    <property type="entry name" value="EGF_1"/>
    <property type="match status" value="3"/>
</dbReference>
<feature type="disulfide bond" evidence="17">
    <location>
        <begin position="1076"/>
        <end position="1099"/>
    </location>
</feature>
<dbReference type="SMART" id="SM00179">
    <property type="entry name" value="EGF_CA"/>
    <property type="match status" value="2"/>
</dbReference>
<dbReference type="InterPro" id="IPR000742">
    <property type="entry name" value="EGF"/>
</dbReference>
<comment type="cofactor">
    <cofactor evidence="18 19">
        <name>Zn(2+)</name>
        <dbReference type="ChEBI" id="CHEBI:29105"/>
    </cofactor>
    <text evidence="18 19">Binds 1 zinc ion per subunit.</text>
</comment>
<dbReference type="GO" id="GO:0008270">
    <property type="term" value="F:zinc ion binding"/>
    <property type="evidence" value="ECO:0007669"/>
    <property type="project" value="UniProtKB-UniRule"/>
</dbReference>
<feature type="domain" description="Kringle" evidence="23">
    <location>
        <begin position="1116"/>
        <end position="1185"/>
    </location>
</feature>
<dbReference type="PROSITE" id="PS01180">
    <property type="entry name" value="CUB"/>
    <property type="match status" value="1"/>
</dbReference>
<dbReference type="Gene3D" id="2.60.120.200">
    <property type="match status" value="1"/>
</dbReference>
<dbReference type="InterPro" id="IPR001506">
    <property type="entry name" value="Peptidase_M12A"/>
</dbReference>
<keyword evidence="15" id="KW-0325">Glycoprotein</keyword>
<keyword evidence="11" id="KW-1133">Transmembrane helix</keyword>
<evidence type="ECO:0000259" key="20">
    <source>
        <dbReference type="PROSITE" id="PS01180"/>
    </source>
</evidence>
<evidence type="ECO:0000256" key="4">
    <source>
        <dbReference type="ARBA" id="ARBA00022670"/>
    </source>
</evidence>
<dbReference type="GO" id="GO:0016020">
    <property type="term" value="C:membrane"/>
    <property type="evidence" value="ECO:0007669"/>
    <property type="project" value="UniProtKB-SubCell"/>
</dbReference>
<feature type="domain" description="Kringle" evidence="23">
    <location>
        <begin position="919"/>
        <end position="987"/>
    </location>
</feature>
<evidence type="ECO:0000256" key="15">
    <source>
        <dbReference type="ARBA" id="ARBA00023180"/>
    </source>
</evidence>
<name>A0A8S3VEV5_MYTED</name>
<dbReference type="InterPro" id="IPR013320">
    <property type="entry name" value="ConA-like_dom_sf"/>
</dbReference>
<keyword evidence="6 18" id="KW-0479">Metal-binding</keyword>
<evidence type="ECO:0000256" key="5">
    <source>
        <dbReference type="ARBA" id="ARBA00022692"/>
    </source>
</evidence>
<keyword evidence="7" id="KW-0677">Repeat</keyword>
<dbReference type="Pfam" id="PF00431">
    <property type="entry name" value="CUB"/>
    <property type="match status" value="1"/>
</dbReference>
<dbReference type="GO" id="GO:0071944">
    <property type="term" value="C:cell periphery"/>
    <property type="evidence" value="ECO:0007669"/>
    <property type="project" value="UniProtKB-ARBA"/>
</dbReference>
<dbReference type="InterPro" id="IPR050759">
    <property type="entry name" value="Serine_protease_kringle"/>
</dbReference>
<feature type="domain" description="EGF-like" evidence="21">
    <location>
        <begin position="567"/>
        <end position="603"/>
    </location>
</feature>
<dbReference type="Gene3D" id="2.10.25.10">
    <property type="entry name" value="Laminin"/>
    <property type="match status" value="2"/>
</dbReference>
<keyword evidence="9 18" id="KW-0862">Zinc</keyword>
<dbReference type="SUPFAM" id="SSF57440">
    <property type="entry name" value="Kringle-like"/>
    <property type="match status" value="5"/>
</dbReference>
<feature type="domain" description="Kringle" evidence="23">
    <location>
        <begin position="775"/>
        <end position="843"/>
    </location>
</feature>
<dbReference type="AlphaFoldDB" id="A0A8S3VEV5"/>
<dbReference type="InterPro" id="IPR013806">
    <property type="entry name" value="Kringle-like"/>
</dbReference>
<dbReference type="EC" id="3.4.24.-" evidence="19"/>
<feature type="domain" description="MAM" evidence="22">
    <location>
        <begin position="611"/>
        <end position="763"/>
    </location>
</feature>
<evidence type="ECO:0000256" key="9">
    <source>
        <dbReference type="ARBA" id="ARBA00022833"/>
    </source>
</evidence>
<keyword evidence="2 16" id="KW-0245">EGF-like domain</keyword>
<dbReference type="Pfam" id="PF00629">
    <property type="entry name" value="MAM"/>
    <property type="match status" value="1"/>
</dbReference>
<dbReference type="InterPro" id="IPR024079">
    <property type="entry name" value="MetalloPept_cat_dom_sf"/>
</dbReference>
<evidence type="ECO:0000256" key="2">
    <source>
        <dbReference type="ARBA" id="ARBA00022536"/>
    </source>
</evidence>
<sequence>MAQAQMLLGLEQTYAQKLLQIAEEKTKCKIWTRNKYNDIVNLMTKEPSKEDKTPAYYYLLTKYEILQCGDIQKIIRKRSSSDDDIKYYACLEDIIAVLTSSYPLDENVDSRIQSLLDALVAKEVPAKVAGRTEGKREKDIFQNETVDPDSENMPLLSSFQVIKHNIKYKANNLHPENSKTFLARQAEILRMTHDQKVERGLETEELGDERDISKKSLTTLNQLWPKKIVPYKIEDTLVMPEGKDLLDKGIEMFNRLTCVQWLPHTKSLEDFVGHKTHVAVMSDNEWCWASDLGKTGKDKQDLSMSGECLEFSTMLHEMFHIMGAEHEQCRSDRDDHVKVQAGANKANFGKWPTRNSNPYDYESIMHYPEWGPLTVLNEELAFLTHSNNKLSFYDIADITDTYKCAEDCVNPPECINGGFVYSECECYCPFGLTGPFCEQVTSDDCGGIIDLTPGNDYTITSPNFPNNYDVGKECVWLLRAPEDYRVRVDVDFLHLPYNDDLKRCYHWLQVRYNLIGQTGIRKCGDSTGDTWVTTPWGEKNLMLLIFDSVVGQGHSPEKGFSLRARTVKDGCSVDPCIYGMCEDCDDGSFKCKCFPGFEGQHCEFVDASTPLECTFEKHYRCFMKNVDNDDFDWSEKVGPTVTKLTGPDKAISGDSYLYAESSIPRKPGDKAIFESDVTFSAEDRCLEFYFNMFGSGMGTLTVKSSEAILWTKTGNQGFGWHKASIHIPSTDNLKLRIEATRGSDYESDIAIDDVKLSPGTCEIPPKTDCLSSPMGTDYRGIVSVTTNGRTCQRWDSNSPWSHDYHVYDEYDNYCRNDLHDSEAPWCYTTDAQVRWELCDIPHCHIEECIRSMNGYDFLGTKDTTIRGQTCEPNKDGVRACRGSFDYDSPWCFIDQNENWDSCDIPKCTTPPAECLQTPKGIDYFGSTAVTETGRTCQRWDKQEPHQHQFWALVDQDNYCRNPGGGSRPWCFTTDPDMEFEYCKISYCDELACSSNPCEHGGTCKDTENGGFNCQCRSGYIGTKCESRSADDDCKRSKIGYEYNGKIHETKNKFTCQEWAKDDPHSHRFNNLPENYCRNPDQDVEPWCFTTDPNKVFDFCDIPFCTTPAKECLGTDNGILYFGTMKQTKDGIECQSWSAQTPHSHTYGYLEDQGNYCRNPDQDENGPWCFTTDPDIQWQSCDIPHC</sequence>